<name>A0AAU9SUD2_THLAR</name>
<dbReference type="GO" id="GO:0003729">
    <property type="term" value="F:mRNA binding"/>
    <property type="evidence" value="ECO:0007669"/>
    <property type="project" value="TreeGrafter"/>
</dbReference>
<feature type="repeat" description="PPR" evidence="3">
    <location>
        <begin position="956"/>
        <end position="990"/>
    </location>
</feature>
<feature type="repeat" description="PPR" evidence="3">
    <location>
        <begin position="991"/>
        <end position="1025"/>
    </location>
</feature>
<feature type="repeat" description="PPR" evidence="3">
    <location>
        <begin position="610"/>
        <end position="644"/>
    </location>
</feature>
<dbReference type="Proteomes" id="UP000836841">
    <property type="component" value="Chromosome 6"/>
</dbReference>
<evidence type="ECO:0000313" key="4">
    <source>
        <dbReference type="EMBL" id="CAH2072696.1"/>
    </source>
</evidence>
<feature type="repeat" description="PPR" evidence="3">
    <location>
        <begin position="1095"/>
        <end position="1130"/>
    </location>
</feature>
<feature type="repeat" description="PPR" evidence="3">
    <location>
        <begin position="404"/>
        <end position="438"/>
    </location>
</feature>
<sequence length="1239" mass="140473">MLSLLYISNFTRRLRFLNKVSYLSCRCSFAFFSTTSAASPSSSFGHDSAIPRNYESSPFLLSAGEFERGSRSLGGAGQQSRGVSGSPLKDYLLDLSDVIPNITRRFRRFPGLKPENVLELLLGFESELQRGGIEGRKVRPFWEIFRWASGQYKGFKHLPQACEIMASVLVRERMVKEAELLLMEMENDGDTLDNEGIFCDLVQKYVDDFDSRKAVLLFDWMRRKGLVPLTSCYQSLIDHLVRVHRTESAYKICLDWVETTAESNDVNIDRIGKVVELLCLDKRVQEARVLARKLVGLGCNLNSSIYSKIALGYSEKQDFEDLLSFIGEVKYEPHVFVGNRIVHSLCRRFGSERAYVYMEELEHLGFKPDEVTFGILIGWCCYEGDIKRAFLYLSEITSKGFKPDVYTYNAILSGLFRKGLWQHTHCILDEMKENGVLPSLSTFKIMVTGYCKARRFEEAKTIVNKMFGDGLIEASKVEDPLSEAFSLVGFDPLAVRLKRDNDSGGSKAEFFDDLGNGLYLDTDLDAYEQRVNMVLDRSVLPEFNLLIVRACNDGELQTALGLLDEMARWGQKLSRRGFTVLVKSLCASRSHVRVGISLMGKWPKLANQLDGETFNFLVQEFCKKGLSRQSKLIFHRMVQMDFPIDNATYTSLISCFCKKETLSDVMSVWDAAENANWLPDLDSCGTLWECLVQKGMVEEAVKLFERIFISYPLSQSQAWRVFVEKLTVLGFSHIAHSVVERLEGEGYVVEEEVYNHLIKGLCKDKNDSAAFAILDEMLGKKHIPSLGTCLMLIPRLCGANKTKKAFTLAEQSDSSSSVYCALIRGLCLAVMMLDAENQLRIMLSNGVLPDNDIYSLMFQGYCKGNNLRKVEEVLGILVRKNVICSVASYREYVRKMCSERQFLSAISLKEFLLLRGSNPDGLIIYNLLIFHLFRSKNRLEVNKVLLDMQGRGLLPDETTFNFLVHGYSLCGDYSSSLRYLSDMISEGMKPNNRSLRVVISSLCDNGDVKKAMDLWQVMESKGWIFGSSVVHTKIVESLISRGEIQKAKDFLIRVTRNGMMAPNYDNLIKTLSDFGNLDIAVHLLNTMIKNRNVPDSSSYDSVISGFLRCNNQLDKAMDFHTEMVEFGLRPSINTWSDLVHKHCEACQVVESERLVKSMVGLGETPSQEMFKTVIDRFRVENNTVKASEMVDMMQKCGYEIDFETHWSLISNMSSCKEKKTNGQGFLSRLLSGNGLSWKR</sequence>
<dbReference type="AlphaFoldDB" id="A0AAU9SUD2"/>
<keyword evidence="2" id="KW-0677">Repeat</keyword>
<dbReference type="EMBL" id="OU466862">
    <property type="protein sequence ID" value="CAH2072696.1"/>
    <property type="molecule type" value="Genomic_DNA"/>
</dbReference>
<evidence type="ECO:0000313" key="5">
    <source>
        <dbReference type="Proteomes" id="UP000836841"/>
    </source>
</evidence>
<accession>A0AAU9SUD2</accession>
<dbReference type="PANTHER" id="PTHR47933">
    <property type="entry name" value="PENTATRICOPEPTIDE REPEAT-CONTAINING PROTEIN 1, MITOCHONDRIAL"/>
    <property type="match status" value="1"/>
</dbReference>
<dbReference type="PROSITE" id="PS51375">
    <property type="entry name" value="PPR"/>
    <property type="match status" value="9"/>
</dbReference>
<protein>
    <recommendedName>
        <fullName evidence="6">Pentatricopeptide repeat-containing protein</fullName>
    </recommendedName>
</protein>
<evidence type="ECO:0000256" key="2">
    <source>
        <dbReference type="ARBA" id="ARBA00022737"/>
    </source>
</evidence>
<feature type="repeat" description="PPR" evidence="3">
    <location>
        <begin position="750"/>
        <end position="784"/>
    </location>
</feature>
<evidence type="ECO:0000256" key="3">
    <source>
        <dbReference type="PROSITE-ProRule" id="PRU00708"/>
    </source>
</evidence>
<feature type="repeat" description="PPR" evidence="3">
    <location>
        <begin position="369"/>
        <end position="403"/>
    </location>
</feature>
<dbReference type="Pfam" id="PF13041">
    <property type="entry name" value="PPR_2"/>
    <property type="match status" value="2"/>
</dbReference>
<dbReference type="InterPro" id="IPR002885">
    <property type="entry name" value="PPR_rpt"/>
</dbReference>
<keyword evidence="5" id="KW-1185">Reference proteome</keyword>
<dbReference type="NCBIfam" id="TIGR00756">
    <property type="entry name" value="PPR"/>
    <property type="match status" value="6"/>
</dbReference>
<proteinExistence type="inferred from homology"/>
<dbReference type="InterPro" id="IPR011990">
    <property type="entry name" value="TPR-like_helical_dom_sf"/>
</dbReference>
<dbReference type="PANTHER" id="PTHR47933:SF11">
    <property type="entry name" value="PENTATRICOPEPTIDE REPEAT-CONTAINING PROTEIN 2"/>
    <property type="match status" value="1"/>
</dbReference>
<reference evidence="4 5" key="1">
    <citation type="submission" date="2022-03" db="EMBL/GenBank/DDBJ databases">
        <authorList>
            <person name="Nunn A."/>
            <person name="Chopra R."/>
            <person name="Nunn A."/>
            <person name="Contreras Garrido A."/>
        </authorList>
    </citation>
    <scope>NUCLEOTIDE SEQUENCE [LARGE SCALE GENOMIC DNA]</scope>
</reference>
<comment type="similarity">
    <text evidence="1">Belongs to the PPR family. P subfamily.</text>
</comment>
<feature type="repeat" description="PPR" evidence="3">
    <location>
        <begin position="645"/>
        <end position="679"/>
    </location>
</feature>
<evidence type="ECO:0000256" key="1">
    <source>
        <dbReference type="ARBA" id="ARBA00007626"/>
    </source>
</evidence>
<dbReference type="Pfam" id="PF01535">
    <property type="entry name" value="PPR"/>
    <property type="match status" value="8"/>
</dbReference>
<evidence type="ECO:0008006" key="6">
    <source>
        <dbReference type="Google" id="ProtNLM"/>
    </source>
</evidence>
<dbReference type="InterPro" id="IPR051240">
    <property type="entry name" value="Mito_RNA-Proc/Resp"/>
</dbReference>
<dbReference type="Gene3D" id="1.25.40.10">
    <property type="entry name" value="Tetratricopeptide repeat domain"/>
    <property type="match status" value="7"/>
</dbReference>
<organism evidence="4 5">
    <name type="scientific">Thlaspi arvense</name>
    <name type="common">Field penny-cress</name>
    <dbReference type="NCBI Taxonomy" id="13288"/>
    <lineage>
        <taxon>Eukaryota</taxon>
        <taxon>Viridiplantae</taxon>
        <taxon>Streptophyta</taxon>
        <taxon>Embryophyta</taxon>
        <taxon>Tracheophyta</taxon>
        <taxon>Spermatophyta</taxon>
        <taxon>Magnoliopsida</taxon>
        <taxon>eudicotyledons</taxon>
        <taxon>Gunneridae</taxon>
        <taxon>Pentapetalae</taxon>
        <taxon>rosids</taxon>
        <taxon>malvids</taxon>
        <taxon>Brassicales</taxon>
        <taxon>Brassicaceae</taxon>
        <taxon>Thlaspideae</taxon>
        <taxon>Thlaspi</taxon>
    </lineage>
</organism>
<gene>
    <name evidence="4" type="ORF">TAV2_LOCUS19176</name>
</gene>
<feature type="repeat" description="PPR" evidence="3">
    <location>
        <begin position="439"/>
        <end position="473"/>
    </location>
</feature>